<dbReference type="InterPro" id="IPR004482">
    <property type="entry name" value="Mg_chelat-rel"/>
</dbReference>
<dbReference type="Pfam" id="PF13335">
    <property type="entry name" value="Mg_chelatase_C"/>
    <property type="match status" value="1"/>
</dbReference>
<evidence type="ECO:0000313" key="4">
    <source>
        <dbReference type="Proteomes" id="UP000726170"/>
    </source>
</evidence>
<dbReference type="Pfam" id="PF13541">
    <property type="entry name" value="ChlI"/>
    <property type="match status" value="1"/>
</dbReference>
<evidence type="ECO:0000313" key="3">
    <source>
        <dbReference type="EMBL" id="MBU5482767.1"/>
    </source>
</evidence>
<sequence>MVININGATLNGIHGYPVSVEIHISRGLPSFNIVGIGGVAVKESKDRVRAAILNSGFEFPLGRITVNLAPADIKKEGTLLDLPIAIGILCASKQIYTDNLDKYLFIGELSLLGKLRDVKGALPIVIEGIQNNIKKYIVPKDNKDECSLVKEAKIYPCDSLNDAINTINDDNIKPYKIGKIKNDNSQYRIDFSEVVGQHSVKRGVEVAAAGNHNLVLYGPPGTGKSMIAYRIPTILPDITYEESLECTKIYSVYGDLEEGLIYKRPFRTPHHTATKIALIGGGAKLMPGEISLAHNGVLFLDEMLEFKKDVLEALRQPLENRSVTISKFSGSTKYPSNFMLVGAFNTCPCSKIQCTCSEYEKNRYLKKLSGPLLDRIDLFLPVDYVEHNHIISTEKTKKSRDIKKSIDKARKIQYERLKKYNITTNSEMDMPLVKRYCTLENGAEKIIKKIYNKYSLSTRAYTKILKVSRTIADLDERDRIYESDLIEALQYRKFIEEII</sequence>
<evidence type="ECO:0000259" key="2">
    <source>
        <dbReference type="Pfam" id="PF13335"/>
    </source>
</evidence>
<dbReference type="InterPro" id="IPR000523">
    <property type="entry name" value="Mg_chelatse_chII-like_cat_dom"/>
</dbReference>
<dbReference type="NCBIfam" id="TIGR00368">
    <property type="entry name" value="YifB family Mg chelatase-like AAA ATPase"/>
    <property type="match status" value="1"/>
</dbReference>
<gene>
    <name evidence="3" type="ORF">KQI86_00430</name>
</gene>
<dbReference type="Pfam" id="PF01078">
    <property type="entry name" value="Mg_chelatase"/>
    <property type="match status" value="1"/>
</dbReference>
<feature type="domain" description="Mg chelatase-related protein C-terminal" evidence="2">
    <location>
        <begin position="397"/>
        <end position="492"/>
    </location>
</feature>
<comment type="caution">
    <text evidence="3">The sequence shown here is derived from an EMBL/GenBank/DDBJ whole genome shotgun (WGS) entry which is preliminary data.</text>
</comment>
<accession>A0ABS6ED94</accession>
<feature type="domain" description="Magnesium chelatase ChlI-like catalytic" evidence="1">
    <location>
        <begin position="190"/>
        <end position="388"/>
    </location>
</feature>
<evidence type="ECO:0000259" key="1">
    <source>
        <dbReference type="Pfam" id="PF01078"/>
    </source>
</evidence>
<name>A0ABS6ED94_9CLOT</name>
<dbReference type="PANTHER" id="PTHR32039:SF7">
    <property type="entry name" value="COMPETENCE PROTEIN COMM"/>
    <property type="match status" value="1"/>
</dbReference>
<dbReference type="InterPro" id="IPR045006">
    <property type="entry name" value="CHLI-like"/>
</dbReference>
<organism evidence="3 4">
    <name type="scientific">Clostridium mobile</name>
    <dbReference type="NCBI Taxonomy" id="2841512"/>
    <lineage>
        <taxon>Bacteria</taxon>
        <taxon>Bacillati</taxon>
        <taxon>Bacillota</taxon>
        <taxon>Clostridia</taxon>
        <taxon>Eubacteriales</taxon>
        <taxon>Clostridiaceae</taxon>
        <taxon>Clostridium</taxon>
    </lineage>
</organism>
<dbReference type="PANTHER" id="PTHR32039">
    <property type="entry name" value="MAGNESIUM-CHELATASE SUBUNIT CHLI"/>
    <property type="match status" value="1"/>
</dbReference>
<dbReference type="InterPro" id="IPR025158">
    <property type="entry name" value="Mg_chelat-rel_C"/>
</dbReference>
<dbReference type="RefSeq" id="WP_216437188.1">
    <property type="nucleotide sequence ID" value="NZ_JAHLQF010000001.1"/>
</dbReference>
<protein>
    <submittedName>
        <fullName evidence="3">YifB family Mg chelatase-like AAA ATPase</fullName>
    </submittedName>
</protein>
<dbReference type="Proteomes" id="UP000726170">
    <property type="component" value="Unassembled WGS sequence"/>
</dbReference>
<proteinExistence type="predicted"/>
<dbReference type="EMBL" id="JAHLQF010000001">
    <property type="protein sequence ID" value="MBU5482767.1"/>
    <property type="molecule type" value="Genomic_DNA"/>
</dbReference>
<keyword evidence="4" id="KW-1185">Reference proteome</keyword>
<reference evidence="3 4" key="1">
    <citation type="submission" date="2021-06" db="EMBL/GenBank/DDBJ databases">
        <authorList>
            <person name="Sun Q."/>
            <person name="Li D."/>
        </authorList>
    </citation>
    <scope>NUCLEOTIDE SEQUENCE [LARGE SCALE GENOMIC DNA]</scope>
    <source>
        <strain evidence="3 4">MSJ-11</strain>
    </source>
</reference>